<dbReference type="InterPro" id="IPR016039">
    <property type="entry name" value="Thiolase-like"/>
</dbReference>
<dbReference type="CDD" id="cd06558">
    <property type="entry name" value="crotonase-like"/>
    <property type="match status" value="1"/>
</dbReference>
<dbReference type="PANTHER" id="PTHR11941">
    <property type="entry name" value="ENOYL-COA HYDRATASE-RELATED"/>
    <property type="match status" value="1"/>
</dbReference>
<evidence type="ECO:0000256" key="2">
    <source>
        <dbReference type="ARBA" id="ARBA00023239"/>
    </source>
</evidence>
<dbReference type="SUPFAM" id="SSF52096">
    <property type="entry name" value="ClpP/crotonase"/>
    <property type="match status" value="1"/>
</dbReference>
<proteinExistence type="inferred from homology"/>
<evidence type="ECO:0000256" key="1">
    <source>
        <dbReference type="ARBA" id="ARBA00005254"/>
    </source>
</evidence>
<name>A0ABN3G2V7_9PSEU</name>
<protein>
    <recommendedName>
        <fullName evidence="5">Thiolase-like protein type 1 additional C-terminal domain-containing protein</fullName>
    </recommendedName>
</protein>
<comment type="catalytic activity">
    <reaction evidence="3">
        <text>a (3S)-3-hydroxyacyl-CoA = a (2E)-enoyl-CoA + H2O</text>
        <dbReference type="Rhea" id="RHEA:16105"/>
        <dbReference type="ChEBI" id="CHEBI:15377"/>
        <dbReference type="ChEBI" id="CHEBI:57318"/>
        <dbReference type="ChEBI" id="CHEBI:58856"/>
        <dbReference type="EC" id="4.2.1.17"/>
    </reaction>
</comment>
<keyword evidence="7" id="KW-1185">Reference proteome</keyword>
<dbReference type="RefSeq" id="WP_344129040.1">
    <property type="nucleotide sequence ID" value="NZ_BAAARA010000004.1"/>
</dbReference>
<gene>
    <name evidence="6" type="ORF">GCM10009854_19810</name>
</gene>
<evidence type="ECO:0000313" key="6">
    <source>
        <dbReference type="EMBL" id="GAA2343079.1"/>
    </source>
</evidence>
<reference evidence="6 7" key="1">
    <citation type="journal article" date="2019" name="Int. J. Syst. Evol. Microbiol.">
        <title>The Global Catalogue of Microorganisms (GCM) 10K type strain sequencing project: providing services to taxonomists for standard genome sequencing and annotation.</title>
        <authorList>
            <consortium name="The Broad Institute Genomics Platform"/>
            <consortium name="The Broad Institute Genome Sequencing Center for Infectious Disease"/>
            <person name="Wu L."/>
            <person name="Ma J."/>
        </authorList>
    </citation>
    <scope>NUCLEOTIDE SEQUENCE [LARGE SCALE GENOMIC DNA]</scope>
    <source>
        <strain evidence="6 7">JCM 16221</strain>
    </source>
</reference>
<dbReference type="Pfam" id="PF18313">
    <property type="entry name" value="TLP1_add_C"/>
    <property type="match status" value="1"/>
</dbReference>
<dbReference type="Gene3D" id="1.10.12.10">
    <property type="entry name" value="Lyase 2-enoyl-coa Hydratase, Chain A, domain 2"/>
    <property type="match status" value="1"/>
</dbReference>
<dbReference type="Gene3D" id="2.40.50.840">
    <property type="match status" value="1"/>
</dbReference>
<dbReference type="Gene3D" id="3.90.226.10">
    <property type="entry name" value="2-enoyl-CoA Hydratase, Chain A, domain 1"/>
    <property type="match status" value="1"/>
</dbReference>
<comment type="catalytic activity">
    <reaction evidence="4">
        <text>a 4-saturated-(3S)-3-hydroxyacyl-CoA = a (3E)-enoyl-CoA + H2O</text>
        <dbReference type="Rhea" id="RHEA:20724"/>
        <dbReference type="ChEBI" id="CHEBI:15377"/>
        <dbReference type="ChEBI" id="CHEBI:58521"/>
        <dbReference type="ChEBI" id="CHEBI:137480"/>
        <dbReference type="EC" id="4.2.1.17"/>
    </reaction>
</comment>
<comment type="caution">
    <text evidence="6">The sequence shown here is derived from an EMBL/GenBank/DDBJ whole genome shotgun (WGS) entry which is preliminary data.</text>
</comment>
<evidence type="ECO:0000259" key="5">
    <source>
        <dbReference type="Pfam" id="PF18313"/>
    </source>
</evidence>
<accession>A0ABN3G2V7</accession>
<evidence type="ECO:0000256" key="4">
    <source>
        <dbReference type="ARBA" id="ARBA00023717"/>
    </source>
</evidence>
<sequence length="773" mass="82432">MSEFDGVHADTPVLVGAGQFSERIDESGYRALPAVELAAAAAREALSDTGVEHLAGEIDVVAGTRQFENSDPFTPAPHGRSDNFPRSVASRIGADPERAILPVTGGQSPQQLVNELAGAIAGGSHRVALICGADAVSTQQHLLKSGRQADFTERIDGQLEDRGHGLEGIVTRMIALHGLVEPASQYALAENARRARLGASRTEYARAMAELLAPFSRVAAANPHAASPVARSVEELAEPSAANRPIAEPYLRYACARDKVNQGAALLLMSAGAARRLGIDPRKWVFLAGCADLREQELLKRADLSTGPASALAVRHALELAGIGLDELTTIDLYSCFPIAVFNICDALGLAPDDPRGLTVTGGLPFFGGAGNNYSMHAIAETAQRLRARPGSFGLVGANGGIQSKYSTGLYASTPVPWREPRNAELQAEIDSEPVVAQAERADGPARIETFTVRHGSEQGVVVGRLQRDGRRFIATADPALLANDQPIGERVHVRSTPEGNRITRDEPAARTATFRRTYEHLEVRRDGALLEIAIDRPEHRNSLHPPAHAELDEVFDAFFADPGLRVAVLTGTEEVFCTGDDLAHRASGLPWWMPPRNGQGGLSAREHLPKPVIAAVNGPALDGGLEIALACHLVVADPAAEFALAQARSGQLATAAGLVRLRREIPAKLATDMLLTGRRVAAGLAHSHGLVSRLSEPGKVVETAREAASEILAASPRAIELSLRVLTDTTGIADPAEAIANPHDAYDHLVLSEDYHEGMRAHAENRRPRWRE</sequence>
<dbReference type="NCBIfam" id="NF006105">
    <property type="entry name" value="PRK08257.1-4"/>
    <property type="match status" value="1"/>
</dbReference>
<dbReference type="SUPFAM" id="SSF53901">
    <property type="entry name" value="Thiolase-like"/>
    <property type="match status" value="2"/>
</dbReference>
<dbReference type="InterPro" id="IPR014748">
    <property type="entry name" value="Enoyl-CoA_hydra_C"/>
</dbReference>
<dbReference type="PANTHER" id="PTHR11941:SF54">
    <property type="entry name" value="ENOYL-COA HYDRATASE, MITOCHONDRIAL"/>
    <property type="match status" value="1"/>
</dbReference>
<dbReference type="Proteomes" id="UP001501218">
    <property type="component" value="Unassembled WGS sequence"/>
</dbReference>
<dbReference type="Pfam" id="PF00378">
    <property type="entry name" value="ECH_1"/>
    <property type="match status" value="1"/>
</dbReference>
<comment type="similarity">
    <text evidence="1">Belongs to the enoyl-CoA hydratase/isomerase family.</text>
</comment>
<feature type="domain" description="Thiolase-like protein type 1 additional C-terminal" evidence="5">
    <location>
        <begin position="425"/>
        <end position="496"/>
    </location>
</feature>
<evidence type="ECO:0000313" key="7">
    <source>
        <dbReference type="Proteomes" id="UP001501218"/>
    </source>
</evidence>
<dbReference type="InterPro" id="IPR029045">
    <property type="entry name" value="ClpP/crotonase-like_dom_sf"/>
</dbReference>
<dbReference type="EMBL" id="BAAARA010000004">
    <property type="protein sequence ID" value="GAA2343079.1"/>
    <property type="molecule type" value="Genomic_DNA"/>
</dbReference>
<dbReference type="InterPro" id="IPR001753">
    <property type="entry name" value="Enoyl-CoA_hydra/iso"/>
</dbReference>
<dbReference type="InterPro" id="IPR040771">
    <property type="entry name" value="TLP1_add_C"/>
</dbReference>
<evidence type="ECO:0000256" key="3">
    <source>
        <dbReference type="ARBA" id="ARBA00023709"/>
    </source>
</evidence>
<organism evidence="6 7">
    <name type="scientific">Saccharopolyspora halophila</name>
    <dbReference type="NCBI Taxonomy" id="405551"/>
    <lineage>
        <taxon>Bacteria</taxon>
        <taxon>Bacillati</taxon>
        <taxon>Actinomycetota</taxon>
        <taxon>Actinomycetes</taxon>
        <taxon>Pseudonocardiales</taxon>
        <taxon>Pseudonocardiaceae</taxon>
        <taxon>Saccharopolyspora</taxon>
    </lineage>
</organism>
<keyword evidence="2" id="KW-0456">Lyase</keyword>
<dbReference type="Gene3D" id="3.40.47.10">
    <property type="match status" value="1"/>
</dbReference>